<accession>A0A455SGH9</accession>
<sequence length="405" mass="45488">MHTRDQRFARRTERMQGSAIRELLKVTEIPGTISLAGGLPASDIFPVQQVAEATQRILKNNPAQALQYGTTEGYTPLRELIIERMRQKGIHATVDNILIVSGSQQGLDLIAKILVDPNDSLLVEEPTYMGALQAFNPYEPRYIAVRSDDQGIVTEELEAALQQGPKCLYALPNFQNPSGVTYTLERRQQLVELAGRYNVTILEDDPYSELRFEGEHLPSLLALEQQRVQQPPERPYAGNVIQFNTFSKILTPGLRLGWVVAPAEVIRMLVLAKQGTDLHTSTFNQLVAYELMRDGFLESHIPLIRETYRQRCNAMLDALERYFPEGVRWTRPQGGMFLWVTLPEHIDAAQLLSRALEYKIAFVPGAAFHPCGGGQNTMRLSFSSSSPEQIDEGIKRLGSLLKDTL</sequence>
<dbReference type="Pfam" id="PF00155">
    <property type="entry name" value="Aminotran_1_2"/>
    <property type="match status" value="1"/>
</dbReference>
<evidence type="ECO:0000256" key="4">
    <source>
        <dbReference type="ARBA" id="ARBA00022576"/>
    </source>
</evidence>
<dbReference type="InterPro" id="IPR050859">
    <property type="entry name" value="Class-I_PLP-dep_aminotransf"/>
</dbReference>
<dbReference type="EMBL" id="AP019376">
    <property type="protein sequence ID" value="BBH86620.1"/>
    <property type="molecule type" value="Genomic_DNA"/>
</dbReference>
<dbReference type="GO" id="GO:0030170">
    <property type="term" value="F:pyridoxal phosphate binding"/>
    <property type="evidence" value="ECO:0007669"/>
    <property type="project" value="InterPro"/>
</dbReference>
<dbReference type="InterPro" id="IPR015421">
    <property type="entry name" value="PyrdxlP-dep_Trfase_major"/>
</dbReference>
<dbReference type="CDD" id="cd00609">
    <property type="entry name" value="AAT_like"/>
    <property type="match status" value="1"/>
</dbReference>
<feature type="domain" description="Aminotransferase class I/classII large" evidence="7">
    <location>
        <begin position="44"/>
        <end position="397"/>
    </location>
</feature>
<dbReference type="InterPro" id="IPR004839">
    <property type="entry name" value="Aminotransferase_I/II_large"/>
</dbReference>
<dbReference type="Gene3D" id="3.90.1150.10">
    <property type="entry name" value="Aspartate Aminotransferase, domain 1"/>
    <property type="match status" value="1"/>
</dbReference>
<comment type="cofactor">
    <cofactor evidence="1">
        <name>pyridoxal 5'-phosphate</name>
        <dbReference type="ChEBI" id="CHEBI:597326"/>
    </cofactor>
</comment>
<evidence type="ECO:0000256" key="5">
    <source>
        <dbReference type="ARBA" id="ARBA00022679"/>
    </source>
</evidence>
<evidence type="ECO:0000256" key="3">
    <source>
        <dbReference type="ARBA" id="ARBA00011738"/>
    </source>
</evidence>
<dbReference type="InterPro" id="IPR015422">
    <property type="entry name" value="PyrdxlP-dep_Trfase_small"/>
</dbReference>
<evidence type="ECO:0000259" key="7">
    <source>
        <dbReference type="Pfam" id="PF00155"/>
    </source>
</evidence>
<evidence type="ECO:0000256" key="2">
    <source>
        <dbReference type="ARBA" id="ARBA00007441"/>
    </source>
</evidence>
<dbReference type="GO" id="GO:1901605">
    <property type="term" value="P:alpha-amino acid metabolic process"/>
    <property type="evidence" value="ECO:0007669"/>
    <property type="project" value="TreeGrafter"/>
</dbReference>
<evidence type="ECO:0000256" key="6">
    <source>
        <dbReference type="ARBA" id="ARBA00022898"/>
    </source>
</evidence>
<dbReference type="PANTHER" id="PTHR42790">
    <property type="entry name" value="AMINOTRANSFERASE"/>
    <property type="match status" value="1"/>
</dbReference>
<keyword evidence="5 8" id="KW-0808">Transferase</keyword>
<comment type="similarity">
    <text evidence="2">Belongs to the class-I pyridoxal-phosphate-dependent aminotransferase family.</text>
</comment>
<dbReference type="AlphaFoldDB" id="A0A455SGH9"/>
<keyword evidence="4 8" id="KW-0032">Aminotransferase</keyword>
<dbReference type="Gene3D" id="3.40.640.10">
    <property type="entry name" value="Type I PLP-dependent aspartate aminotransferase-like (Major domain)"/>
    <property type="match status" value="1"/>
</dbReference>
<dbReference type="SUPFAM" id="SSF53383">
    <property type="entry name" value="PLP-dependent transferases"/>
    <property type="match status" value="1"/>
</dbReference>
<name>A0A455SGH9_9CHLR</name>
<evidence type="ECO:0000313" key="8">
    <source>
        <dbReference type="EMBL" id="BBH86620.1"/>
    </source>
</evidence>
<dbReference type="InterPro" id="IPR015424">
    <property type="entry name" value="PyrdxlP-dep_Trfase"/>
</dbReference>
<dbReference type="GO" id="GO:0008483">
    <property type="term" value="F:transaminase activity"/>
    <property type="evidence" value="ECO:0007669"/>
    <property type="project" value="UniProtKB-KW"/>
</dbReference>
<protein>
    <submittedName>
        <fullName evidence="8">Aminotransferase</fullName>
    </submittedName>
</protein>
<dbReference type="FunFam" id="3.40.640.10:FF:000053">
    <property type="entry name" value="Aminotransferase, class I"/>
    <property type="match status" value="1"/>
</dbReference>
<reference evidence="8" key="1">
    <citation type="submission" date="2018-12" db="EMBL/GenBank/DDBJ databases">
        <title>Novel natural products biosynthetic potential of the class Ktedonobacteria.</title>
        <authorList>
            <person name="Zheng Y."/>
            <person name="Saitou A."/>
            <person name="Wang C.M."/>
            <person name="Toyoda A."/>
            <person name="Minakuchi Y."/>
            <person name="Sekiguchi Y."/>
            <person name="Ueda K."/>
            <person name="Takano H."/>
            <person name="Sakai Y."/>
            <person name="Yokota A."/>
            <person name="Yabe S."/>
        </authorList>
    </citation>
    <scope>NUCLEOTIDE SEQUENCE</scope>
    <source>
        <strain evidence="8">COM3</strain>
    </source>
</reference>
<organism evidence="8">
    <name type="scientific">Thermosporothrix sp. COM3</name>
    <dbReference type="NCBI Taxonomy" id="2490863"/>
    <lineage>
        <taxon>Bacteria</taxon>
        <taxon>Bacillati</taxon>
        <taxon>Chloroflexota</taxon>
        <taxon>Ktedonobacteria</taxon>
        <taxon>Ktedonobacterales</taxon>
        <taxon>Thermosporotrichaceae</taxon>
        <taxon>Thermosporothrix</taxon>
    </lineage>
</organism>
<keyword evidence="6" id="KW-0663">Pyridoxal phosphate</keyword>
<proteinExistence type="inferred from homology"/>
<comment type="subunit">
    <text evidence="3">Homodimer.</text>
</comment>
<evidence type="ECO:0000256" key="1">
    <source>
        <dbReference type="ARBA" id="ARBA00001933"/>
    </source>
</evidence>
<dbReference type="PANTHER" id="PTHR42790:SF19">
    <property type="entry name" value="KYNURENINE_ALPHA-AMINOADIPATE AMINOTRANSFERASE, MITOCHONDRIAL"/>
    <property type="match status" value="1"/>
</dbReference>
<gene>
    <name evidence="8" type="ORF">KTC_13710</name>
</gene>